<dbReference type="AlphaFoldDB" id="A0A5N6LZB1"/>
<dbReference type="Gene3D" id="1.20.120.1240">
    <property type="entry name" value="Dynamin, middle domain"/>
    <property type="match status" value="1"/>
</dbReference>
<dbReference type="PANTHER" id="PTHR11566:SF173">
    <property type="entry name" value="DYNAMIN-RELATED PROTEIN 4C"/>
    <property type="match status" value="1"/>
</dbReference>
<dbReference type="GO" id="GO:0005874">
    <property type="term" value="C:microtubule"/>
    <property type="evidence" value="ECO:0007669"/>
    <property type="project" value="TreeGrafter"/>
</dbReference>
<dbReference type="Gene3D" id="3.40.50.300">
    <property type="entry name" value="P-loop containing nucleotide triphosphate hydrolases"/>
    <property type="match status" value="1"/>
</dbReference>
<organism evidence="1 2">
    <name type="scientific">Mikania micrantha</name>
    <name type="common">bitter vine</name>
    <dbReference type="NCBI Taxonomy" id="192012"/>
    <lineage>
        <taxon>Eukaryota</taxon>
        <taxon>Viridiplantae</taxon>
        <taxon>Streptophyta</taxon>
        <taxon>Embryophyta</taxon>
        <taxon>Tracheophyta</taxon>
        <taxon>Spermatophyta</taxon>
        <taxon>Magnoliopsida</taxon>
        <taxon>eudicotyledons</taxon>
        <taxon>Gunneridae</taxon>
        <taxon>Pentapetalae</taxon>
        <taxon>asterids</taxon>
        <taxon>campanulids</taxon>
        <taxon>Asterales</taxon>
        <taxon>Asteraceae</taxon>
        <taxon>Asteroideae</taxon>
        <taxon>Heliantheae alliance</taxon>
        <taxon>Eupatorieae</taxon>
        <taxon>Mikania</taxon>
    </lineage>
</organism>
<protein>
    <recommendedName>
        <fullName evidence="3">GED domain-containing protein</fullName>
    </recommendedName>
</protein>
<dbReference type="GO" id="GO:0003924">
    <property type="term" value="F:GTPase activity"/>
    <property type="evidence" value="ECO:0007669"/>
    <property type="project" value="TreeGrafter"/>
</dbReference>
<dbReference type="InterPro" id="IPR027417">
    <property type="entry name" value="P-loop_NTPase"/>
</dbReference>
<accession>A0A5N6LZB1</accession>
<evidence type="ECO:0000313" key="1">
    <source>
        <dbReference type="EMBL" id="KAD3066842.1"/>
    </source>
</evidence>
<dbReference type="GO" id="GO:0005737">
    <property type="term" value="C:cytoplasm"/>
    <property type="evidence" value="ECO:0007669"/>
    <property type="project" value="TreeGrafter"/>
</dbReference>
<evidence type="ECO:0008006" key="3">
    <source>
        <dbReference type="Google" id="ProtNLM"/>
    </source>
</evidence>
<sequence length="628" mass="73017">MSHSQPKLPPLIKELSEKCKEPLDIIQKLQYMEVLCEKPVLPKIVVLSEASIGASAGASVIGKLVGLNLPCGLGITVVLKFRTESAFRDRKIWFEFLLENIHCEKEVSEARLVDEISELVAPVPEEKRSSVEVVLTVIQPQVSDLTVILLPEIHTYDPDQKDKSKREMELFEGYIDRYTRLNECLFLNIVSCSNFKSCLSSQLLKGLYFNGIHSITVFTKVDLSQLTYKMIETPTPFGFFFLDNDEITQECGFQSTFYKDYVGLDVISKNIVMAMWSILFSPSSLILERIESDMEASNVKIQRFQRTFDSVSEATPMILLIIFYARSSLYDMFIEQDYGGYVEDKFMHTTSNMEFQFTRFRIDLQDLKLDYETPFLSYEIDLLVSRNWPRSVNSNSIFRQLLDRQFSYASSTINNFVSCIMDYINGVVVKVLLDHGKNNVQLHPILRMFGGVWVEGVQNSFEKKLAEVLDFEKTFLHTWSDDFSRKLNEMKSMKLELDDRNEFTTIEGLGENIRVDHLNSYTVNQIETAFELKKRMLVYWEFVVHRVVNHCPLILWSSIKEMMTHRMEGLLRQHVMTGIENNSELLDLPPIVALNKDNLERRVTFLKQAKKDIKKWQVEFMFLYNYRI</sequence>
<dbReference type="Proteomes" id="UP000326396">
    <property type="component" value="Linkage Group LG7"/>
</dbReference>
<reference evidence="1 2" key="1">
    <citation type="submission" date="2019-05" db="EMBL/GenBank/DDBJ databases">
        <title>Mikania micrantha, genome provides insights into the molecular mechanism of rapid growth.</title>
        <authorList>
            <person name="Liu B."/>
        </authorList>
    </citation>
    <scope>NUCLEOTIDE SEQUENCE [LARGE SCALE GENOMIC DNA]</scope>
    <source>
        <strain evidence="1">NLD-2019</strain>
        <tissue evidence="1">Leaf</tissue>
    </source>
</reference>
<keyword evidence="2" id="KW-1185">Reference proteome</keyword>
<name>A0A5N6LZB1_9ASTR</name>
<gene>
    <name evidence="1" type="ORF">E3N88_34722</name>
</gene>
<dbReference type="EMBL" id="SZYD01000017">
    <property type="protein sequence ID" value="KAD3066842.1"/>
    <property type="molecule type" value="Genomic_DNA"/>
</dbReference>
<evidence type="ECO:0000313" key="2">
    <source>
        <dbReference type="Proteomes" id="UP000326396"/>
    </source>
</evidence>
<dbReference type="PANTHER" id="PTHR11566">
    <property type="entry name" value="DYNAMIN"/>
    <property type="match status" value="1"/>
</dbReference>
<dbReference type="OrthoDB" id="1726144at2759"/>
<comment type="caution">
    <text evidence="1">The sequence shown here is derived from an EMBL/GenBank/DDBJ whole genome shotgun (WGS) entry which is preliminary data.</text>
</comment>
<dbReference type="GO" id="GO:0016020">
    <property type="term" value="C:membrane"/>
    <property type="evidence" value="ECO:0007669"/>
    <property type="project" value="TreeGrafter"/>
</dbReference>
<dbReference type="GO" id="GO:0008017">
    <property type="term" value="F:microtubule binding"/>
    <property type="evidence" value="ECO:0007669"/>
    <property type="project" value="TreeGrafter"/>
</dbReference>
<dbReference type="InterPro" id="IPR022812">
    <property type="entry name" value="Dynamin"/>
</dbReference>
<proteinExistence type="predicted"/>